<proteinExistence type="predicted"/>
<evidence type="ECO:0000313" key="2">
    <source>
        <dbReference type="EMBL" id="RNA13573.1"/>
    </source>
</evidence>
<gene>
    <name evidence="2" type="ORF">BpHYR1_002548</name>
</gene>
<sequence>MWNNIDTPDVSFNSLDLQFSNLSPDNDTSNFFSSDDHANLAKNFSYTDSNQNSFSNIDTQSIFSDDPLGFRKETSNQSIFASDEFDLIGSSIKDNQIRLNEFIPNLNNNNNNSSSQNVPSKISKRGRGRGSRGSYKPRGSNRSRMVNQNSNYMPCSYNNPISNCVYPCSNKFGLNHSGTYISQSSVPNPHQTVCINPEILRRLGYQQANSNEHNSSLMLNMKNQSLPSNNLMDDYSFLWNNQYNDINKLNSQMYDNNFLNNNETNFEDAFPSNYSNSTTNDLSFDLFKSNVEDSSYYGNSDSKCYLDISTKEHLIINGEDFDQTNITDDSNFDSFF</sequence>
<keyword evidence="3" id="KW-1185">Reference proteome</keyword>
<comment type="caution">
    <text evidence="2">The sequence shown here is derived from an EMBL/GenBank/DDBJ whole genome shotgun (WGS) entry which is preliminary data.</text>
</comment>
<evidence type="ECO:0000313" key="3">
    <source>
        <dbReference type="Proteomes" id="UP000276133"/>
    </source>
</evidence>
<dbReference type="AlphaFoldDB" id="A0A3M7QQL7"/>
<protein>
    <submittedName>
        <fullName evidence="2">Uncharacterized protein</fullName>
    </submittedName>
</protein>
<feature type="region of interest" description="Disordered" evidence="1">
    <location>
        <begin position="104"/>
        <end position="148"/>
    </location>
</feature>
<dbReference type="OrthoDB" id="10602282at2759"/>
<accession>A0A3M7QQL7</accession>
<name>A0A3M7QQL7_BRAPC</name>
<organism evidence="2 3">
    <name type="scientific">Brachionus plicatilis</name>
    <name type="common">Marine rotifer</name>
    <name type="synonym">Brachionus muelleri</name>
    <dbReference type="NCBI Taxonomy" id="10195"/>
    <lineage>
        <taxon>Eukaryota</taxon>
        <taxon>Metazoa</taxon>
        <taxon>Spiralia</taxon>
        <taxon>Gnathifera</taxon>
        <taxon>Rotifera</taxon>
        <taxon>Eurotatoria</taxon>
        <taxon>Monogononta</taxon>
        <taxon>Pseudotrocha</taxon>
        <taxon>Ploima</taxon>
        <taxon>Brachionidae</taxon>
        <taxon>Brachionus</taxon>
    </lineage>
</organism>
<reference evidence="2 3" key="1">
    <citation type="journal article" date="2018" name="Sci. Rep.">
        <title>Genomic signatures of local adaptation to the degree of environmental predictability in rotifers.</title>
        <authorList>
            <person name="Franch-Gras L."/>
            <person name="Hahn C."/>
            <person name="Garcia-Roger E.M."/>
            <person name="Carmona M.J."/>
            <person name="Serra M."/>
            <person name="Gomez A."/>
        </authorList>
    </citation>
    <scope>NUCLEOTIDE SEQUENCE [LARGE SCALE GENOMIC DNA]</scope>
    <source>
        <strain evidence="2">HYR1</strain>
    </source>
</reference>
<dbReference type="EMBL" id="REGN01005376">
    <property type="protein sequence ID" value="RNA13573.1"/>
    <property type="molecule type" value="Genomic_DNA"/>
</dbReference>
<feature type="compositionally biased region" description="Low complexity" evidence="1">
    <location>
        <begin position="105"/>
        <end position="121"/>
    </location>
</feature>
<dbReference type="Proteomes" id="UP000276133">
    <property type="component" value="Unassembled WGS sequence"/>
</dbReference>
<evidence type="ECO:0000256" key="1">
    <source>
        <dbReference type="SAM" id="MobiDB-lite"/>
    </source>
</evidence>